<feature type="region of interest" description="Disordered" evidence="1">
    <location>
        <begin position="27"/>
        <end position="54"/>
    </location>
</feature>
<reference evidence="2 3" key="1">
    <citation type="submission" date="2023-04" db="EMBL/GenBank/DDBJ databases">
        <title>A long-awaited taxogenomic arrangement of the family Halomonadaceae.</title>
        <authorList>
            <person name="De La Haba R."/>
            <person name="Chuvochina M."/>
            <person name="Wittouck S."/>
            <person name="Arahal D.R."/>
            <person name="Sanchez-Porro C."/>
            <person name="Hugenholtz P."/>
            <person name="Ventosa A."/>
        </authorList>
    </citation>
    <scope>NUCLEOTIDE SEQUENCE [LARGE SCALE GENOMIC DNA]</scope>
    <source>
        <strain evidence="2 3">DSM 26770</strain>
    </source>
</reference>
<organism evidence="2 3">
    <name type="scientific">Franzmannia qiaohouensis</name>
    <dbReference type="NCBI Taxonomy" id="1329370"/>
    <lineage>
        <taxon>Bacteria</taxon>
        <taxon>Pseudomonadati</taxon>
        <taxon>Pseudomonadota</taxon>
        <taxon>Gammaproteobacteria</taxon>
        <taxon>Oceanospirillales</taxon>
        <taxon>Halomonadaceae</taxon>
        <taxon>Franzmannia</taxon>
    </lineage>
</organism>
<gene>
    <name evidence="2" type="ORF">QC821_03895</name>
</gene>
<evidence type="ECO:0000313" key="3">
    <source>
        <dbReference type="Proteomes" id="UP001251374"/>
    </source>
</evidence>
<dbReference type="Proteomes" id="UP001251374">
    <property type="component" value="Unassembled WGS sequence"/>
</dbReference>
<dbReference type="EMBL" id="JARWAM010000002">
    <property type="protein sequence ID" value="MDR5904414.1"/>
    <property type="molecule type" value="Genomic_DNA"/>
</dbReference>
<dbReference type="PROSITE" id="PS51257">
    <property type="entry name" value="PROKAR_LIPOPROTEIN"/>
    <property type="match status" value="1"/>
</dbReference>
<proteinExistence type="predicted"/>
<evidence type="ECO:0000313" key="2">
    <source>
        <dbReference type="EMBL" id="MDR5904414.1"/>
    </source>
</evidence>
<evidence type="ECO:0000256" key="1">
    <source>
        <dbReference type="SAM" id="MobiDB-lite"/>
    </source>
</evidence>
<name>A0ABU1HC29_9GAMM</name>
<evidence type="ECO:0008006" key="4">
    <source>
        <dbReference type="Google" id="ProtNLM"/>
    </source>
</evidence>
<protein>
    <recommendedName>
        <fullName evidence="4">YtkA-like domain-containing protein</fullName>
    </recommendedName>
</protein>
<dbReference type="RefSeq" id="WP_309717239.1">
    <property type="nucleotide sequence ID" value="NZ_JARWAM010000002.1"/>
</dbReference>
<accession>A0ABU1HC29</accession>
<comment type="caution">
    <text evidence="2">The sequence shown here is derived from an EMBL/GenBank/DDBJ whole genome shotgun (WGS) entry which is preliminary data.</text>
</comment>
<keyword evidence="3" id="KW-1185">Reference proteome</keyword>
<sequence length="193" mass="21031">MTLQRAVQLTGVVVMALALLGCGSDSNTENGEPAADEQQSVEVPSGAEEREEAPPLEAITVVIETDARLDNRRQMQVSGSTNLPERAQLQVVVERESSRVRWRSNVNVDAEGDFEAGPFGPGSGLPDGMYLIEVTMPPANVQPLAVRERIGERGEYLEGELVQEANHGLGNEVRYRSQVELGDQRSIRYIDGS</sequence>